<evidence type="ECO:0000256" key="1">
    <source>
        <dbReference type="ARBA" id="ARBA00022679"/>
    </source>
</evidence>
<dbReference type="OrthoDB" id="9801841at2"/>
<dbReference type="GO" id="GO:0005524">
    <property type="term" value="F:ATP binding"/>
    <property type="evidence" value="ECO:0007669"/>
    <property type="project" value="UniProtKB-KW"/>
</dbReference>
<reference evidence="6 7" key="1">
    <citation type="journal article" date="2013" name="Antonie Van Leeuwenhoek">
        <title>Sphingomonas ginsenosidivorax sp. nov., with the ability to transform ginsenosides.</title>
        <authorList>
            <person name="Jin X.F."/>
            <person name="Kim J.K."/>
            <person name="Liu Q.M."/>
            <person name="Kang M.S."/>
            <person name="He D."/>
            <person name="Jin F.X."/>
            <person name="Kim S.C."/>
            <person name="Im W.T."/>
        </authorList>
    </citation>
    <scope>NUCLEOTIDE SEQUENCE [LARGE SCALE GENOMIC DNA]</scope>
    <source>
        <strain evidence="6 7">KHI67</strain>
    </source>
</reference>
<dbReference type="SUPFAM" id="SSF56112">
    <property type="entry name" value="Protein kinase-like (PK-like)"/>
    <property type="match status" value="1"/>
</dbReference>
<proteinExistence type="predicted"/>
<accession>A0A5C6UE60</accession>
<dbReference type="GO" id="GO:0005829">
    <property type="term" value="C:cytosol"/>
    <property type="evidence" value="ECO:0007669"/>
    <property type="project" value="TreeGrafter"/>
</dbReference>
<dbReference type="Pfam" id="PF00069">
    <property type="entry name" value="Pkinase"/>
    <property type="match status" value="1"/>
</dbReference>
<sequence>MDEVKAKEWEAKFRGQAIDGWTIETLIDHGKSAAVFKAVSEGHGKLAALKIFDDELIQRYGDETQLKRIGRELSLKGQNHANMVGILGGGFHEESSNHYIVMDYLDGPSLSKCLTKVPEGNIPGLIEQLVSACEFLEAHELAHRDIKPANIVLLEDMSRLVLLDFGVLKPVGEVGLTDTDGQRLFVGTLQYSSPEFLLRDEENDADGWRALAIYQVGAVLHDLIMRRPIFEEFVTPYAALVNAVQHETPSVASEGVPSYLIDACQMALVKSPEKRLALVSWEAFRPPVAASAGDAARQRISKRLLLADAQSEAVVDDGPAMAELLETVIDGLKVELRRIRQANSSIMPPLIVTRGPKRVPVLEIRIVASAEYGLARDVCMEIAVTVIDVEAQAVRLEACASVPSDDAQEPLALVIVFKGPYSSGATSDRVEAAVLVALDQAQNGTIGQLSLVEVGVD</sequence>
<dbReference type="InterPro" id="IPR011009">
    <property type="entry name" value="Kinase-like_dom_sf"/>
</dbReference>
<dbReference type="InterPro" id="IPR008271">
    <property type="entry name" value="Ser/Thr_kinase_AS"/>
</dbReference>
<dbReference type="InterPro" id="IPR045269">
    <property type="entry name" value="Atg1-like"/>
</dbReference>
<dbReference type="PANTHER" id="PTHR24348:SF22">
    <property type="entry name" value="NON-SPECIFIC SERINE_THREONINE PROTEIN KINASE"/>
    <property type="match status" value="1"/>
</dbReference>
<evidence type="ECO:0000256" key="4">
    <source>
        <dbReference type="ARBA" id="ARBA00022840"/>
    </source>
</evidence>
<keyword evidence="4" id="KW-0067">ATP-binding</keyword>
<dbReference type="SMART" id="SM00220">
    <property type="entry name" value="S_TKc"/>
    <property type="match status" value="1"/>
</dbReference>
<comment type="caution">
    <text evidence="6">The sequence shown here is derived from an EMBL/GenBank/DDBJ whole genome shotgun (WGS) entry which is preliminary data.</text>
</comment>
<evidence type="ECO:0000259" key="5">
    <source>
        <dbReference type="PROSITE" id="PS50011"/>
    </source>
</evidence>
<dbReference type="RefSeq" id="WP_147081786.1">
    <property type="nucleotide sequence ID" value="NZ_VOQR01000001.1"/>
</dbReference>
<dbReference type="GO" id="GO:0005776">
    <property type="term" value="C:autophagosome"/>
    <property type="evidence" value="ECO:0007669"/>
    <property type="project" value="TreeGrafter"/>
</dbReference>
<dbReference type="GO" id="GO:0004674">
    <property type="term" value="F:protein serine/threonine kinase activity"/>
    <property type="evidence" value="ECO:0007669"/>
    <property type="project" value="InterPro"/>
</dbReference>
<dbReference type="PANTHER" id="PTHR24348">
    <property type="entry name" value="SERINE/THREONINE-PROTEIN KINASE UNC-51-RELATED"/>
    <property type="match status" value="1"/>
</dbReference>
<keyword evidence="3 6" id="KW-0418">Kinase</keyword>
<protein>
    <submittedName>
        <fullName evidence="6">Protein kinase</fullName>
    </submittedName>
</protein>
<feature type="domain" description="Protein kinase" evidence="5">
    <location>
        <begin position="21"/>
        <end position="288"/>
    </location>
</feature>
<dbReference type="Gene3D" id="1.10.510.10">
    <property type="entry name" value="Transferase(Phosphotransferase) domain 1"/>
    <property type="match status" value="1"/>
</dbReference>
<organism evidence="6 7">
    <name type="scientific">Sphingomonas ginsenosidivorax</name>
    <dbReference type="NCBI Taxonomy" id="862135"/>
    <lineage>
        <taxon>Bacteria</taxon>
        <taxon>Pseudomonadati</taxon>
        <taxon>Pseudomonadota</taxon>
        <taxon>Alphaproteobacteria</taxon>
        <taxon>Sphingomonadales</taxon>
        <taxon>Sphingomonadaceae</taxon>
        <taxon>Sphingomonas</taxon>
    </lineage>
</organism>
<keyword evidence="1" id="KW-0808">Transferase</keyword>
<evidence type="ECO:0000313" key="6">
    <source>
        <dbReference type="EMBL" id="TXC70969.1"/>
    </source>
</evidence>
<gene>
    <name evidence="6" type="ORF">FSB78_08430</name>
</gene>
<dbReference type="Proteomes" id="UP000321250">
    <property type="component" value="Unassembled WGS sequence"/>
</dbReference>
<evidence type="ECO:0000256" key="2">
    <source>
        <dbReference type="ARBA" id="ARBA00022741"/>
    </source>
</evidence>
<keyword evidence="7" id="KW-1185">Reference proteome</keyword>
<dbReference type="GO" id="GO:0000407">
    <property type="term" value="C:phagophore assembly site"/>
    <property type="evidence" value="ECO:0007669"/>
    <property type="project" value="TreeGrafter"/>
</dbReference>
<dbReference type="PROSITE" id="PS50011">
    <property type="entry name" value="PROTEIN_KINASE_DOM"/>
    <property type="match status" value="1"/>
</dbReference>
<name>A0A5C6UE60_9SPHN</name>
<evidence type="ECO:0000256" key="3">
    <source>
        <dbReference type="ARBA" id="ARBA00022777"/>
    </source>
</evidence>
<dbReference type="AlphaFoldDB" id="A0A5C6UE60"/>
<dbReference type="InterPro" id="IPR000719">
    <property type="entry name" value="Prot_kinase_dom"/>
</dbReference>
<dbReference type="GO" id="GO:0016020">
    <property type="term" value="C:membrane"/>
    <property type="evidence" value="ECO:0007669"/>
    <property type="project" value="TreeGrafter"/>
</dbReference>
<dbReference type="EMBL" id="VOQR01000001">
    <property type="protein sequence ID" value="TXC70969.1"/>
    <property type="molecule type" value="Genomic_DNA"/>
</dbReference>
<evidence type="ECO:0000313" key="7">
    <source>
        <dbReference type="Proteomes" id="UP000321250"/>
    </source>
</evidence>
<keyword evidence="2" id="KW-0547">Nucleotide-binding</keyword>
<dbReference type="PROSITE" id="PS00108">
    <property type="entry name" value="PROTEIN_KINASE_ST"/>
    <property type="match status" value="1"/>
</dbReference>